<dbReference type="Proteomes" id="UP000296049">
    <property type="component" value="Unassembled WGS sequence"/>
</dbReference>
<sequence length="249" mass="26830">MAFLTVEHYPESDSDSHQLNLSSEEVRIISYPSGTTTQHHNPNVIRHEAKSIIFMGNHREEVIMSDSINIQACSHFSQLPLAPEICFLREGRFVFTALNFIYHPFGFDYAVRHGDPQLNSTASITVPAELLQISPGQSQPWPLPSCPALVPASTWTGGGTGRSPLKGAKEQMAASVAHGLSKHPALLPPTVLTPSPSTTFLPVDPAQDNADPQSYNIQGRARPALSSLQGGPSPSSNRASATHAASTEY</sequence>
<protein>
    <submittedName>
        <fullName evidence="2">Uncharacterized protein</fullName>
    </submittedName>
</protein>
<feature type="compositionally biased region" description="Polar residues" evidence="1">
    <location>
        <begin position="237"/>
        <end position="249"/>
    </location>
</feature>
<feature type="compositionally biased region" description="Low complexity" evidence="1">
    <location>
        <begin position="225"/>
        <end position="236"/>
    </location>
</feature>
<evidence type="ECO:0000256" key="1">
    <source>
        <dbReference type="SAM" id="MobiDB-lite"/>
    </source>
</evidence>
<keyword evidence="3" id="KW-1185">Reference proteome</keyword>
<reference evidence="3" key="1">
    <citation type="journal article" date="2013" name="Nat. Genet.">
        <title>The duck genome and transcriptome provide insight into an avian influenza virus reservoir species.</title>
        <authorList>
            <person name="Huang Y."/>
            <person name="Li Y."/>
            <person name="Burt D.W."/>
            <person name="Chen H."/>
            <person name="Zhang Y."/>
            <person name="Qian W."/>
            <person name="Kim H."/>
            <person name="Gan S."/>
            <person name="Zhao Y."/>
            <person name="Li J."/>
            <person name="Yi K."/>
            <person name="Feng H."/>
            <person name="Zhu P."/>
            <person name="Li B."/>
            <person name="Liu Q."/>
            <person name="Fairley S."/>
            <person name="Magor K.E."/>
            <person name="Du Z."/>
            <person name="Hu X."/>
            <person name="Goodman L."/>
            <person name="Tafer H."/>
            <person name="Vignal A."/>
            <person name="Lee T."/>
            <person name="Kim K.W."/>
            <person name="Sheng Z."/>
            <person name="An Y."/>
            <person name="Searle S."/>
            <person name="Herrero J."/>
            <person name="Groenen M.A."/>
            <person name="Crooijmans R.P."/>
            <person name="Faraut T."/>
            <person name="Cai Q."/>
            <person name="Webster R.G."/>
            <person name="Aldridge J.R."/>
            <person name="Warren W.C."/>
            <person name="Bartschat S."/>
            <person name="Kehr S."/>
            <person name="Marz M."/>
            <person name="Stadler P.F."/>
            <person name="Smith J."/>
            <person name="Kraus R.H."/>
            <person name="Zhao Y."/>
            <person name="Ren L."/>
            <person name="Fei J."/>
            <person name="Morisson M."/>
            <person name="Kaiser P."/>
            <person name="Griffin D.K."/>
            <person name="Rao M."/>
            <person name="Pitel F."/>
            <person name="Wang J."/>
            <person name="Li N."/>
        </authorList>
    </citation>
    <scope>NUCLEOTIDE SEQUENCE [LARGE SCALE GENOMIC DNA]</scope>
</reference>
<feature type="compositionally biased region" description="Low complexity" evidence="1">
    <location>
        <begin position="191"/>
        <end position="203"/>
    </location>
</feature>
<gene>
    <name evidence="2" type="ORF">Anapl_04125</name>
</gene>
<dbReference type="AlphaFoldDB" id="R0LHZ0"/>
<proteinExistence type="predicted"/>
<feature type="region of interest" description="Disordered" evidence="1">
    <location>
        <begin position="191"/>
        <end position="249"/>
    </location>
</feature>
<dbReference type="EMBL" id="KB743110">
    <property type="protein sequence ID" value="EOB01265.1"/>
    <property type="molecule type" value="Genomic_DNA"/>
</dbReference>
<name>R0LHZ0_ANAPL</name>
<accession>R0LHZ0</accession>
<evidence type="ECO:0000313" key="2">
    <source>
        <dbReference type="EMBL" id="EOB01265.1"/>
    </source>
</evidence>
<organism evidence="2 3">
    <name type="scientific">Anas platyrhynchos</name>
    <name type="common">Mallard</name>
    <name type="synonym">Anas boschas</name>
    <dbReference type="NCBI Taxonomy" id="8839"/>
    <lineage>
        <taxon>Eukaryota</taxon>
        <taxon>Metazoa</taxon>
        <taxon>Chordata</taxon>
        <taxon>Craniata</taxon>
        <taxon>Vertebrata</taxon>
        <taxon>Euteleostomi</taxon>
        <taxon>Archelosauria</taxon>
        <taxon>Archosauria</taxon>
        <taxon>Dinosauria</taxon>
        <taxon>Saurischia</taxon>
        <taxon>Theropoda</taxon>
        <taxon>Coelurosauria</taxon>
        <taxon>Aves</taxon>
        <taxon>Neognathae</taxon>
        <taxon>Galloanserae</taxon>
        <taxon>Anseriformes</taxon>
        <taxon>Anatidae</taxon>
        <taxon>Anatinae</taxon>
        <taxon>Anas</taxon>
    </lineage>
</organism>
<evidence type="ECO:0000313" key="3">
    <source>
        <dbReference type="Proteomes" id="UP000296049"/>
    </source>
</evidence>